<evidence type="ECO:0008006" key="4">
    <source>
        <dbReference type="Google" id="ProtNLM"/>
    </source>
</evidence>
<dbReference type="AlphaFoldDB" id="A0A7W7W435"/>
<accession>A0A7W7W435</accession>
<reference evidence="2 3" key="1">
    <citation type="submission" date="2020-08" db="EMBL/GenBank/DDBJ databases">
        <title>Sequencing the genomes of 1000 actinobacteria strains.</title>
        <authorList>
            <person name="Klenk H.-P."/>
        </authorList>
    </citation>
    <scope>NUCLEOTIDE SEQUENCE [LARGE SCALE GENOMIC DNA]</scope>
    <source>
        <strain evidence="2 3">DSM 102030</strain>
    </source>
</reference>
<dbReference type="Proteomes" id="UP000523007">
    <property type="component" value="Unassembled WGS sequence"/>
</dbReference>
<dbReference type="RefSeq" id="WP_184580844.1">
    <property type="nucleotide sequence ID" value="NZ_JACHJT010000001.1"/>
</dbReference>
<comment type="caution">
    <text evidence="2">The sequence shown here is derived from an EMBL/GenBank/DDBJ whole genome shotgun (WGS) entry which is preliminary data.</text>
</comment>
<dbReference type="EMBL" id="JACHJT010000001">
    <property type="protein sequence ID" value="MBB4933193.1"/>
    <property type="molecule type" value="Genomic_DNA"/>
</dbReference>
<evidence type="ECO:0000313" key="3">
    <source>
        <dbReference type="Proteomes" id="UP000523007"/>
    </source>
</evidence>
<keyword evidence="1" id="KW-1133">Transmembrane helix</keyword>
<evidence type="ECO:0000313" key="2">
    <source>
        <dbReference type="EMBL" id="MBB4933193.1"/>
    </source>
</evidence>
<keyword evidence="3" id="KW-1185">Reference proteome</keyword>
<sequence length="76" mass="8158">MRKAIQVLGLVVTAVGVSGTIDRLLGHQPIMGFLNVVNRFVIPRFDSLTGIELYANLIVAFLGLAVLTAASVPRPR</sequence>
<name>A0A7W7W435_9ACTN</name>
<protein>
    <recommendedName>
        <fullName evidence="4">Signal peptidase II</fullName>
    </recommendedName>
</protein>
<proteinExistence type="predicted"/>
<keyword evidence="1" id="KW-0812">Transmembrane</keyword>
<organism evidence="2 3">
    <name type="scientific">Lipingzhangella halophila</name>
    <dbReference type="NCBI Taxonomy" id="1783352"/>
    <lineage>
        <taxon>Bacteria</taxon>
        <taxon>Bacillati</taxon>
        <taxon>Actinomycetota</taxon>
        <taxon>Actinomycetes</taxon>
        <taxon>Streptosporangiales</taxon>
        <taxon>Nocardiopsidaceae</taxon>
        <taxon>Lipingzhangella</taxon>
    </lineage>
</organism>
<gene>
    <name evidence="2" type="ORF">F4561_004013</name>
</gene>
<feature type="transmembrane region" description="Helical" evidence="1">
    <location>
        <begin position="53"/>
        <end position="72"/>
    </location>
</feature>
<keyword evidence="1" id="KW-0472">Membrane</keyword>
<evidence type="ECO:0000256" key="1">
    <source>
        <dbReference type="SAM" id="Phobius"/>
    </source>
</evidence>